<dbReference type="CDD" id="cd16936">
    <property type="entry name" value="HATPase_RsbW-like"/>
    <property type="match status" value="1"/>
</dbReference>
<reference evidence="3 4" key="1">
    <citation type="submission" date="2022-11" db="EMBL/GenBank/DDBJ databases">
        <title>Desulfobotulus tamanensis H1 sp. nov. - anaerobic, alkaliphilic, sulphate reducing bacterium isolated from terrestrial mud volcano.</title>
        <authorList>
            <person name="Frolova A."/>
            <person name="Merkel A.Y."/>
            <person name="Slobodkin A.I."/>
        </authorList>
    </citation>
    <scope>NUCLEOTIDE SEQUENCE [LARGE SCALE GENOMIC DNA]</scope>
    <source>
        <strain evidence="3 4">H1</strain>
    </source>
</reference>
<dbReference type="InterPro" id="IPR003594">
    <property type="entry name" value="HATPase_dom"/>
</dbReference>
<evidence type="ECO:0000313" key="4">
    <source>
        <dbReference type="Proteomes" id="UP001209681"/>
    </source>
</evidence>
<dbReference type="PANTHER" id="PTHR35526:SF3">
    <property type="entry name" value="ANTI-SIGMA-F FACTOR RSBW"/>
    <property type="match status" value="1"/>
</dbReference>
<name>A0ABT3N8S3_9BACT</name>
<sequence>MNDMLFIAESNETQTQLSIRMSANMDNIERANKETMMFLRVNQLNSINFAICLGMREALTNAVRHGNRTNPSGIITYRIHLTNQRIILEIIDEGPGFDWKEPLIVAPDAENGRGIQIMRNYFQSIRYNEKGNHLILEKDLPHGSGPRCP</sequence>
<evidence type="ECO:0000259" key="2">
    <source>
        <dbReference type="Pfam" id="PF13581"/>
    </source>
</evidence>
<dbReference type="SUPFAM" id="SSF55874">
    <property type="entry name" value="ATPase domain of HSP90 chaperone/DNA topoisomerase II/histidine kinase"/>
    <property type="match status" value="1"/>
</dbReference>
<dbReference type="PANTHER" id="PTHR35526">
    <property type="entry name" value="ANTI-SIGMA-F FACTOR RSBW-RELATED"/>
    <property type="match status" value="1"/>
</dbReference>
<keyword evidence="3" id="KW-0547">Nucleotide-binding</keyword>
<dbReference type="Pfam" id="PF13581">
    <property type="entry name" value="HATPase_c_2"/>
    <property type="match status" value="1"/>
</dbReference>
<keyword evidence="1" id="KW-0723">Serine/threonine-protein kinase</keyword>
<keyword evidence="4" id="KW-1185">Reference proteome</keyword>
<keyword evidence="1" id="KW-0808">Transferase</keyword>
<dbReference type="Gene3D" id="3.30.565.10">
    <property type="entry name" value="Histidine kinase-like ATPase, C-terminal domain"/>
    <property type="match status" value="1"/>
</dbReference>
<proteinExistence type="predicted"/>
<keyword evidence="3" id="KW-0067">ATP-binding</keyword>
<dbReference type="Proteomes" id="UP001209681">
    <property type="component" value="Unassembled WGS sequence"/>
</dbReference>
<comment type="caution">
    <text evidence="3">The sequence shown here is derived from an EMBL/GenBank/DDBJ whole genome shotgun (WGS) entry which is preliminary data.</text>
</comment>
<evidence type="ECO:0000313" key="3">
    <source>
        <dbReference type="EMBL" id="MCW7753853.1"/>
    </source>
</evidence>
<feature type="domain" description="Histidine kinase/HSP90-like ATPase" evidence="2">
    <location>
        <begin position="23"/>
        <end position="137"/>
    </location>
</feature>
<dbReference type="InterPro" id="IPR050267">
    <property type="entry name" value="Anti-sigma-factor_SerPK"/>
</dbReference>
<dbReference type="EMBL" id="JAPFPW010000007">
    <property type="protein sequence ID" value="MCW7753853.1"/>
    <property type="molecule type" value="Genomic_DNA"/>
</dbReference>
<evidence type="ECO:0000256" key="1">
    <source>
        <dbReference type="ARBA" id="ARBA00022527"/>
    </source>
</evidence>
<accession>A0ABT3N8S3</accession>
<dbReference type="RefSeq" id="WP_265424722.1">
    <property type="nucleotide sequence ID" value="NZ_JAPFPW010000007.1"/>
</dbReference>
<organism evidence="3 4">
    <name type="scientific">Desulfobotulus pelophilus</name>
    <dbReference type="NCBI Taxonomy" id="2823377"/>
    <lineage>
        <taxon>Bacteria</taxon>
        <taxon>Pseudomonadati</taxon>
        <taxon>Thermodesulfobacteriota</taxon>
        <taxon>Desulfobacteria</taxon>
        <taxon>Desulfobacterales</taxon>
        <taxon>Desulfobacteraceae</taxon>
        <taxon>Desulfobotulus</taxon>
    </lineage>
</organism>
<protein>
    <submittedName>
        <fullName evidence="3">ATP-binding protein</fullName>
    </submittedName>
</protein>
<keyword evidence="1" id="KW-0418">Kinase</keyword>
<gene>
    <name evidence="3" type="ORF">OOT00_07640</name>
</gene>
<dbReference type="InterPro" id="IPR036890">
    <property type="entry name" value="HATPase_C_sf"/>
</dbReference>
<dbReference type="GO" id="GO:0005524">
    <property type="term" value="F:ATP binding"/>
    <property type="evidence" value="ECO:0007669"/>
    <property type="project" value="UniProtKB-KW"/>
</dbReference>